<proteinExistence type="predicted"/>
<comment type="caution">
    <text evidence="2">The sequence shown here is derived from an EMBL/GenBank/DDBJ whole genome shotgun (WGS) entry which is preliminary data.</text>
</comment>
<evidence type="ECO:0000313" key="2">
    <source>
        <dbReference type="EMBL" id="MBB6041203.1"/>
    </source>
</evidence>
<dbReference type="AlphaFoldDB" id="A0A7W9SFI0"/>
<feature type="compositionally biased region" description="Basic and acidic residues" evidence="1">
    <location>
        <begin position="7"/>
        <end position="18"/>
    </location>
</feature>
<name>A0A7W9SFI0_9FIRM</name>
<gene>
    <name evidence="2" type="ORF">HNQ46_001180</name>
</gene>
<feature type="region of interest" description="Disordered" evidence="1">
    <location>
        <begin position="1"/>
        <end position="38"/>
    </location>
</feature>
<accession>A0A7W9SFI0</accession>
<organism evidence="2 3">
    <name type="scientific">Oribacterium sinus</name>
    <dbReference type="NCBI Taxonomy" id="237576"/>
    <lineage>
        <taxon>Bacteria</taxon>
        <taxon>Bacillati</taxon>
        <taxon>Bacillota</taxon>
        <taxon>Clostridia</taxon>
        <taxon>Lachnospirales</taxon>
        <taxon>Lachnospiraceae</taxon>
        <taxon>Oribacterium</taxon>
    </lineage>
</organism>
<dbReference type="Proteomes" id="UP000522163">
    <property type="component" value="Unassembled WGS sequence"/>
</dbReference>
<sequence length="38" mass="4369">MPVFFSVEERDKKGKNMDEDGDADNGSPKNHIVRRYSV</sequence>
<reference evidence="2 3" key="1">
    <citation type="submission" date="2020-08" db="EMBL/GenBank/DDBJ databases">
        <title>Genomic Encyclopedia of Type Strains, Phase IV (KMG-IV): sequencing the most valuable type-strain genomes for metagenomic binning, comparative biology and taxonomic classification.</title>
        <authorList>
            <person name="Goeker M."/>
        </authorList>
    </citation>
    <scope>NUCLEOTIDE SEQUENCE [LARGE SCALE GENOMIC DNA]</scope>
    <source>
        <strain evidence="2 3">DSM 17245</strain>
    </source>
</reference>
<evidence type="ECO:0000313" key="3">
    <source>
        <dbReference type="Proteomes" id="UP000522163"/>
    </source>
</evidence>
<evidence type="ECO:0000256" key="1">
    <source>
        <dbReference type="SAM" id="MobiDB-lite"/>
    </source>
</evidence>
<dbReference type="EMBL" id="JACHHH010000005">
    <property type="protein sequence ID" value="MBB6041203.1"/>
    <property type="molecule type" value="Genomic_DNA"/>
</dbReference>
<protein>
    <submittedName>
        <fullName evidence="2">Uncharacterized protein</fullName>
    </submittedName>
</protein>